<dbReference type="EMBL" id="GEDG01013097">
    <property type="protein sequence ID" value="JAP25622.1"/>
    <property type="molecule type" value="Transcribed_RNA"/>
</dbReference>
<reference evidence="2" key="1">
    <citation type="submission" date="2015-12" db="EMBL/GenBank/DDBJ databases">
        <title>Gene expression during late stages of embryo sac development: a critical building block for successful pollen-pistil interactions.</title>
        <authorList>
            <person name="Liu Y."/>
            <person name="Joly V."/>
            <person name="Sabar M."/>
            <person name="Matton D.P."/>
        </authorList>
    </citation>
    <scope>NUCLEOTIDE SEQUENCE</scope>
</reference>
<feature type="signal peptide" evidence="1">
    <location>
        <begin position="1"/>
        <end position="17"/>
    </location>
</feature>
<evidence type="ECO:0000313" key="2">
    <source>
        <dbReference type="EMBL" id="JAP25622.1"/>
    </source>
</evidence>
<evidence type="ECO:0000256" key="1">
    <source>
        <dbReference type="SAM" id="SignalP"/>
    </source>
</evidence>
<sequence>MILLILVSLIVFSGSNFDISLDKHFTFEKYCLIFIVCCEIDKTHFQVVIAHHSSQMRSSSELLPHSLPTRL</sequence>
<dbReference type="AlphaFoldDB" id="A0A0V0I174"/>
<feature type="chain" id="PRO_5006866152" evidence="1">
    <location>
        <begin position="18"/>
        <end position="71"/>
    </location>
</feature>
<keyword evidence="1" id="KW-0732">Signal</keyword>
<name>A0A0V0I174_SOLCH</name>
<proteinExistence type="predicted"/>
<protein>
    <submittedName>
        <fullName evidence="2">Putative ovule protein</fullName>
    </submittedName>
</protein>
<accession>A0A0V0I174</accession>
<organism evidence="2">
    <name type="scientific">Solanum chacoense</name>
    <name type="common">Chaco potato</name>
    <dbReference type="NCBI Taxonomy" id="4108"/>
    <lineage>
        <taxon>Eukaryota</taxon>
        <taxon>Viridiplantae</taxon>
        <taxon>Streptophyta</taxon>
        <taxon>Embryophyta</taxon>
        <taxon>Tracheophyta</taxon>
        <taxon>Spermatophyta</taxon>
        <taxon>Magnoliopsida</taxon>
        <taxon>eudicotyledons</taxon>
        <taxon>Gunneridae</taxon>
        <taxon>Pentapetalae</taxon>
        <taxon>asterids</taxon>
        <taxon>lamiids</taxon>
        <taxon>Solanales</taxon>
        <taxon>Solanaceae</taxon>
        <taxon>Solanoideae</taxon>
        <taxon>Solaneae</taxon>
        <taxon>Solanum</taxon>
    </lineage>
</organism>